<feature type="region of interest" description="Disordered" evidence="7">
    <location>
        <begin position="328"/>
        <end position="386"/>
    </location>
</feature>
<keyword evidence="3 5" id="KW-0371">Homeobox</keyword>
<dbReference type="PROSITE" id="PS00027">
    <property type="entry name" value="HOMEOBOX_1"/>
    <property type="match status" value="1"/>
</dbReference>
<dbReference type="SUPFAM" id="SSF46689">
    <property type="entry name" value="Homeodomain-like"/>
    <property type="match status" value="1"/>
</dbReference>
<dbReference type="GO" id="GO:0005634">
    <property type="term" value="C:nucleus"/>
    <property type="evidence" value="ECO:0007669"/>
    <property type="project" value="UniProtKB-SubCell"/>
</dbReference>
<dbReference type="InParanoid" id="A0A482WGS2"/>
<evidence type="ECO:0000259" key="8">
    <source>
        <dbReference type="PROSITE" id="PS50071"/>
    </source>
</evidence>
<dbReference type="GO" id="GO:0000978">
    <property type="term" value="F:RNA polymerase II cis-regulatory region sequence-specific DNA binding"/>
    <property type="evidence" value="ECO:0007669"/>
    <property type="project" value="TreeGrafter"/>
</dbReference>
<feature type="compositionally biased region" description="Basic and acidic residues" evidence="7">
    <location>
        <begin position="332"/>
        <end position="342"/>
    </location>
</feature>
<name>A0A482WGS2_LAOST</name>
<dbReference type="InterPro" id="IPR001356">
    <property type="entry name" value="HD"/>
</dbReference>
<dbReference type="SMR" id="A0A482WGS2"/>
<dbReference type="PANTHER" id="PTHR45664">
    <property type="entry name" value="PROTEIN ZERKNUELLT 1-RELATED"/>
    <property type="match status" value="1"/>
</dbReference>
<keyword evidence="10" id="KW-1185">Reference proteome</keyword>
<feature type="region of interest" description="Disordered" evidence="7">
    <location>
        <begin position="190"/>
        <end position="254"/>
    </location>
</feature>
<dbReference type="InterPro" id="IPR009057">
    <property type="entry name" value="Homeodomain-like_sf"/>
</dbReference>
<dbReference type="Gene3D" id="1.10.10.60">
    <property type="entry name" value="Homeodomain-like"/>
    <property type="match status" value="1"/>
</dbReference>
<gene>
    <name evidence="9" type="ORF">LSTR_LSTR004125</name>
</gene>
<feature type="compositionally biased region" description="Acidic residues" evidence="7">
    <location>
        <begin position="1"/>
        <end position="22"/>
    </location>
</feature>
<evidence type="ECO:0000256" key="1">
    <source>
        <dbReference type="ARBA" id="ARBA00004123"/>
    </source>
</evidence>
<evidence type="ECO:0000256" key="6">
    <source>
        <dbReference type="RuleBase" id="RU000682"/>
    </source>
</evidence>
<dbReference type="OrthoDB" id="6159439at2759"/>
<dbReference type="PROSITE" id="PS50071">
    <property type="entry name" value="HOMEOBOX_2"/>
    <property type="match status" value="1"/>
</dbReference>
<dbReference type="FunCoup" id="A0A482WGS2">
    <property type="interactions" value="14"/>
</dbReference>
<dbReference type="InterPro" id="IPR020479">
    <property type="entry name" value="HD_metazoa"/>
</dbReference>
<sequence>MDEENEKVEEEKEEREEEEDEWGCSQPLFDGSPQSVFAETCTRGAERLSELFGASEGEQLSNTKRSLSQGLVISALVISLRLRNILVQRLFEKKCTSMLEMSRSFLVDSLIRPDAWCKRTSLPVSPSAASTFPYPAGLGGYLFSFGLPHAAYLGKPPVTYPSTYPRCYPTYCEMPEAKQSKVVRPLPLATATGQRRQSQPPQQPQKIKPPPFTITTSPLDTLSNASSESPKRKSPEPISPGSASDSGTIENSSKRIRTAFTSTQLLELEREFASNMYLSRLRRIEIATCLCLSEKQVKIWFQNRRVKYKKEEGGEATGPRCCCLRSCGSQRKSQDGNRDQEKGGCQMTSQSDSERQDMCSPSVSSDVTECHTLTSHTSRPTDELQR</sequence>
<dbReference type="CDD" id="cd00086">
    <property type="entry name" value="homeodomain"/>
    <property type="match status" value="1"/>
</dbReference>
<keyword evidence="4 5" id="KW-0539">Nucleus</keyword>
<dbReference type="InterPro" id="IPR017970">
    <property type="entry name" value="Homeobox_CS"/>
</dbReference>
<evidence type="ECO:0000256" key="3">
    <source>
        <dbReference type="ARBA" id="ARBA00023155"/>
    </source>
</evidence>
<evidence type="ECO:0000313" key="9">
    <source>
        <dbReference type="EMBL" id="RZF32697.1"/>
    </source>
</evidence>
<dbReference type="STRING" id="195883.A0A482WGS2"/>
<dbReference type="GO" id="GO:0000981">
    <property type="term" value="F:DNA-binding transcription factor activity, RNA polymerase II-specific"/>
    <property type="evidence" value="ECO:0007669"/>
    <property type="project" value="InterPro"/>
</dbReference>
<protein>
    <recommendedName>
        <fullName evidence="8">Homeobox domain-containing protein</fullName>
    </recommendedName>
</protein>
<dbReference type="Proteomes" id="UP000291343">
    <property type="component" value="Unassembled WGS sequence"/>
</dbReference>
<evidence type="ECO:0000256" key="4">
    <source>
        <dbReference type="ARBA" id="ARBA00023242"/>
    </source>
</evidence>
<dbReference type="SMART" id="SM00389">
    <property type="entry name" value="HOX"/>
    <property type="match status" value="1"/>
</dbReference>
<feature type="domain" description="Homeobox" evidence="8">
    <location>
        <begin position="251"/>
        <end position="311"/>
    </location>
</feature>
<dbReference type="PRINTS" id="PR00024">
    <property type="entry name" value="HOMEOBOX"/>
</dbReference>
<keyword evidence="2 5" id="KW-0238">DNA-binding</keyword>
<reference evidence="9 10" key="1">
    <citation type="journal article" date="2017" name="Gigascience">
        <title>Genome sequence of the small brown planthopper, Laodelphax striatellus.</title>
        <authorList>
            <person name="Zhu J."/>
            <person name="Jiang F."/>
            <person name="Wang X."/>
            <person name="Yang P."/>
            <person name="Bao Y."/>
            <person name="Zhao W."/>
            <person name="Wang W."/>
            <person name="Lu H."/>
            <person name="Wang Q."/>
            <person name="Cui N."/>
            <person name="Li J."/>
            <person name="Chen X."/>
            <person name="Luo L."/>
            <person name="Yu J."/>
            <person name="Kang L."/>
            <person name="Cui F."/>
        </authorList>
    </citation>
    <scope>NUCLEOTIDE SEQUENCE [LARGE SCALE GENOMIC DNA]</scope>
    <source>
        <strain evidence="9">Lst14</strain>
    </source>
</reference>
<proteinExistence type="predicted"/>
<evidence type="ECO:0000313" key="10">
    <source>
        <dbReference type="Proteomes" id="UP000291343"/>
    </source>
</evidence>
<dbReference type="PANTHER" id="PTHR45664:SF20">
    <property type="entry name" value="AGAP001560-PA"/>
    <property type="match status" value="1"/>
</dbReference>
<feature type="compositionally biased region" description="Polar residues" evidence="7">
    <location>
        <begin position="241"/>
        <end position="251"/>
    </location>
</feature>
<feature type="region of interest" description="Disordered" evidence="7">
    <location>
        <begin position="1"/>
        <end position="28"/>
    </location>
</feature>
<evidence type="ECO:0000256" key="5">
    <source>
        <dbReference type="PROSITE-ProRule" id="PRU00108"/>
    </source>
</evidence>
<evidence type="ECO:0000256" key="2">
    <source>
        <dbReference type="ARBA" id="ARBA00023125"/>
    </source>
</evidence>
<accession>A0A482WGS2</accession>
<comment type="caution">
    <text evidence="9">The sequence shown here is derived from an EMBL/GenBank/DDBJ whole genome shotgun (WGS) entry which is preliminary data.</text>
</comment>
<dbReference type="AlphaFoldDB" id="A0A482WGS2"/>
<feature type="compositionally biased region" description="Polar residues" evidence="7">
    <location>
        <begin position="359"/>
        <end position="378"/>
    </location>
</feature>
<evidence type="ECO:0000256" key="7">
    <source>
        <dbReference type="SAM" id="MobiDB-lite"/>
    </source>
</evidence>
<comment type="subcellular location">
    <subcellularLocation>
        <location evidence="1 5 6">Nucleus</location>
    </subcellularLocation>
</comment>
<dbReference type="Pfam" id="PF00046">
    <property type="entry name" value="Homeodomain"/>
    <property type="match status" value="1"/>
</dbReference>
<feature type="DNA-binding region" description="Homeobox" evidence="5">
    <location>
        <begin position="253"/>
        <end position="312"/>
    </location>
</feature>
<dbReference type="EMBL" id="QKKF02036132">
    <property type="protein sequence ID" value="RZF32697.1"/>
    <property type="molecule type" value="Genomic_DNA"/>
</dbReference>
<feature type="compositionally biased region" description="Pro residues" evidence="7">
    <location>
        <begin position="201"/>
        <end position="212"/>
    </location>
</feature>
<organism evidence="9 10">
    <name type="scientific">Laodelphax striatellus</name>
    <name type="common">Small brown planthopper</name>
    <name type="synonym">Delphax striatella</name>
    <dbReference type="NCBI Taxonomy" id="195883"/>
    <lineage>
        <taxon>Eukaryota</taxon>
        <taxon>Metazoa</taxon>
        <taxon>Ecdysozoa</taxon>
        <taxon>Arthropoda</taxon>
        <taxon>Hexapoda</taxon>
        <taxon>Insecta</taxon>
        <taxon>Pterygota</taxon>
        <taxon>Neoptera</taxon>
        <taxon>Paraneoptera</taxon>
        <taxon>Hemiptera</taxon>
        <taxon>Auchenorrhyncha</taxon>
        <taxon>Fulgoroidea</taxon>
        <taxon>Delphacidae</taxon>
        <taxon>Criomorphinae</taxon>
        <taxon>Laodelphax</taxon>
    </lineage>
</organism>